<organism evidence="1 2">
    <name type="scientific">Erwinia psidii</name>
    <dbReference type="NCBI Taxonomy" id="69224"/>
    <lineage>
        <taxon>Bacteria</taxon>
        <taxon>Pseudomonadati</taxon>
        <taxon>Pseudomonadota</taxon>
        <taxon>Gammaproteobacteria</taxon>
        <taxon>Enterobacterales</taxon>
        <taxon>Erwiniaceae</taxon>
        <taxon>Erwinia</taxon>
    </lineage>
</organism>
<dbReference type="Proteomes" id="UP000279457">
    <property type="component" value="Unassembled WGS sequence"/>
</dbReference>
<keyword evidence="2" id="KW-1185">Reference proteome</keyword>
<dbReference type="AlphaFoldDB" id="A0A3N6RX41"/>
<gene>
    <name evidence="1" type="ORF">EB241_14090</name>
</gene>
<evidence type="ECO:0000313" key="2">
    <source>
        <dbReference type="Proteomes" id="UP000279457"/>
    </source>
</evidence>
<reference evidence="1 2" key="1">
    <citation type="submission" date="2018-10" db="EMBL/GenBank/DDBJ databases">
        <title>Draft genome sequence for the type isolate of Erwinia psidii, agent causal of bacterial blight in guava (Psidium guajava) and wilt and die-back of Eucalyptus spp.</title>
        <authorList>
            <person name="Hermenegildo P.S."/>
            <person name="Santos S.A."/>
            <person name="Guimaraes L.M.S."/>
            <person name="Vidigal P.M.P."/>
            <person name="Pereira I.C."/>
            <person name="Badel J.L."/>
            <person name="Alfenas-Zerbini P."/>
            <person name="Ferreira M.A.S.V."/>
            <person name="Alfenas A.C."/>
        </authorList>
    </citation>
    <scope>NUCLEOTIDE SEQUENCE [LARGE SCALE GENOMIC DNA]</scope>
    <source>
        <strain evidence="1 2">IBSBF 435</strain>
    </source>
</reference>
<accession>A0A3N6RX41</accession>
<sequence length="61" mass="7008">MLMHVWGGYLTGWGLTVLNRDAATCLKYRWDNVSLLFDAHSLSKKMPAKTIIRANTRELDK</sequence>
<name>A0A3N6RX41_9GAMM</name>
<proteinExistence type="predicted"/>
<protein>
    <submittedName>
        <fullName evidence="1">Uncharacterized protein</fullName>
    </submittedName>
</protein>
<dbReference type="EMBL" id="RHHM01000010">
    <property type="protein sequence ID" value="RQM37654.1"/>
    <property type="molecule type" value="Genomic_DNA"/>
</dbReference>
<evidence type="ECO:0000313" key="1">
    <source>
        <dbReference type="EMBL" id="RQM37654.1"/>
    </source>
</evidence>
<comment type="caution">
    <text evidence="1">The sequence shown here is derived from an EMBL/GenBank/DDBJ whole genome shotgun (WGS) entry which is preliminary data.</text>
</comment>